<evidence type="ECO:0000313" key="3">
    <source>
        <dbReference type="Proteomes" id="UP001175227"/>
    </source>
</evidence>
<dbReference type="AlphaFoldDB" id="A0AA39NXW6"/>
<gene>
    <name evidence="2" type="ORF">IW261DRAFT_1569272</name>
</gene>
<reference evidence="2" key="1">
    <citation type="submission" date="2023-06" db="EMBL/GenBank/DDBJ databases">
        <authorList>
            <consortium name="Lawrence Berkeley National Laboratory"/>
            <person name="Ahrendt S."/>
            <person name="Sahu N."/>
            <person name="Indic B."/>
            <person name="Wong-Bajracharya J."/>
            <person name="Merenyi Z."/>
            <person name="Ke H.-M."/>
            <person name="Monk M."/>
            <person name="Kocsube S."/>
            <person name="Drula E."/>
            <person name="Lipzen A."/>
            <person name="Balint B."/>
            <person name="Henrissat B."/>
            <person name="Andreopoulos B."/>
            <person name="Martin F.M."/>
            <person name="Harder C.B."/>
            <person name="Rigling D."/>
            <person name="Ford K.L."/>
            <person name="Foster G.D."/>
            <person name="Pangilinan J."/>
            <person name="Papanicolaou A."/>
            <person name="Barry K."/>
            <person name="LaButti K."/>
            <person name="Viragh M."/>
            <person name="Koriabine M."/>
            <person name="Yan M."/>
            <person name="Riley R."/>
            <person name="Champramary S."/>
            <person name="Plett K.L."/>
            <person name="Tsai I.J."/>
            <person name="Slot J."/>
            <person name="Sipos G."/>
            <person name="Plett J."/>
            <person name="Nagy L.G."/>
            <person name="Grigoriev I.V."/>
        </authorList>
    </citation>
    <scope>NUCLEOTIDE SEQUENCE</scope>
    <source>
        <strain evidence="2">ICMP 16352</strain>
    </source>
</reference>
<protein>
    <recommendedName>
        <fullName evidence="1">DRBM domain-containing protein</fullName>
    </recommendedName>
</protein>
<proteinExistence type="predicted"/>
<name>A0AA39NXW6_9AGAR</name>
<evidence type="ECO:0000259" key="1">
    <source>
        <dbReference type="Pfam" id="PF00035"/>
    </source>
</evidence>
<organism evidence="2 3">
    <name type="scientific">Armillaria novae-zelandiae</name>
    <dbReference type="NCBI Taxonomy" id="153914"/>
    <lineage>
        <taxon>Eukaryota</taxon>
        <taxon>Fungi</taxon>
        <taxon>Dikarya</taxon>
        <taxon>Basidiomycota</taxon>
        <taxon>Agaricomycotina</taxon>
        <taxon>Agaricomycetes</taxon>
        <taxon>Agaricomycetidae</taxon>
        <taxon>Agaricales</taxon>
        <taxon>Marasmiineae</taxon>
        <taxon>Physalacriaceae</taxon>
        <taxon>Armillaria</taxon>
    </lineage>
</organism>
<dbReference type="Gene3D" id="3.30.160.20">
    <property type="match status" value="1"/>
</dbReference>
<sequence>MSERRHYRTELNNLCIQAGWVVQFDDQFTGPQNSGNWTSVVYVNGVMCGQGSAPNVRAAREMASYHALAHYGRA</sequence>
<keyword evidence="3" id="KW-1185">Reference proteome</keyword>
<dbReference type="EMBL" id="JAUEPR010000030">
    <property type="protein sequence ID" value="KAK0473912.1"/>
    <property type="molecule type" value="Genomic_DNA"/>
</dbReference>
<dbReference type="Proteomes" id="UP001175227">
    <property type="component" value="Unassembled WGS sequence"/>
</dbReference>
<accession>A0AA39NXW6</accession>
<feature type="domain" description="DRBM" evidence="1">
    <location>
        <begin position="7"/>
        <end position="70"/>
    </location>
</feature>
<evidence type="ECO:0000313" key="2">
    <source>
        <dbReference type="EMBL" id="KAK0473912.1"/>
    </source>
</evidence>
<dbReference type="Pfam" id="PF00035">
    <property type="entry name" value="dsrm"/>
    <property type="match status" value="1"/>
</dbReference>
<dbReference type="SUPFAM" id="SSF54768">
    <property type="entry name" value="dsRNA-binding domain-like"/>
    <property type="match status" value="1"/>
</dbReference>
<comment type="caution">
    <text evidence="2">The sequence shown here is derived from an EMBL/GenBank/DDBJ whole genome shotgun (WGS) entry which is preliminary data.</text>
</comment>
<dbReference type="InterPro" id="IPR014720">
    <property type="entry name" value="dsRBD_dom"/>
</dbReference>